<accession>A0A6C0JSH8</accession>
<protein>
    <submittedName>
        <fullName evidence="2">Uncharacterized protein</fullName>
    </submittedName>
</protein>
<organism evidence="2">
    <name type="scientific">viral metagenome</name>
    <dbReference type="NCBI Taxonomy" id="1070528"/>
    <lineage>
        <taxon>unclassified sequences</taxon>
        <taxon>metagenomes</taxon>
        <taxon>organismal metagenomes</taxon>
    </lineage>
</organism>
<evidence type="ECO:0000313" key="2">
    <source>
        <dbReference type="EMBL" id="QHU08702.1"/>
    </source>
</evidence>
<keyword evidence="1" id="KW-0472">Membrane</keyword>
<evidence type="ECO:0000256" key="1">
    <source>
        <dbReference type="SAM" id="Phobius"/>
    </source>
</evidence>
<keyword evidence="1" id="KW-0812">Transmembrane</keyword>
<sequence>MSQNPDEVSKSTKNAIVITAIILAVLVAAYFVVLFETYRNNTFIFSKDNIAPDPSLNAFYPTGDITQLTQDEIDRRQEFVNNLLTSA</sequence>
<keyword evidence="1" id="KW-1133">Transmembrane helix</keyword>
<feature type="transmembrane region" description="Helical" evidence="1">
    <location>
        <begin position="15"/>
        <end position="35"/>
    </location>
</feature>
<dbReference type="EMBL" id="MN740698">
    <property type="protein sequence ID" value="QHU08702.1"/>
    <property type="molecule type" value="Genomic_DNA"/>
</dbReference>
<name>A0A6C0JSH8_9ZZZZ</name>
<dbReference type="AlphaFoldDB" id="A0A6C0JSH8"/>
<reference evidence="2" key="1">
    <citation type="journal article" date="2020" name="Nature">
        <title>Giant virus diversity and host interactions through global metagenomics.</title>
        <authorList>
            <person name="Schulz F."/>
            <person name="Roux S."/>
            <person name="Paez-Espino D."/>
            <person name="Jungbluth S."/>
            <person name="Walsh D.A."/>
            <person name="Denef V.J."/>
            <person name="McMahon K.D."/>
            <person name="Konstantinidis K.T."/>
            <person name="Eloe-Fadrosh E.A."/>
            <person name="Kyrpides N.C."/>
            <person name="Woyke T."/>
        </authorList>
    </citation>
    <scope>NUCLEOTIDE SEQUENCE</scope>
    <source>
        <strain evidence="2">GVMAG-S-1063924-116</strain>
    </source>
</reference>
<proteinExistence type="predicted"/>